<dbReference type="EMBL" id="CAJVPL010000063">
    <property type="protein sequence ID" value="CAG8440329.1"/>
    <property type="molecule type" value="Genomic_DNA"/>
</dbReference>
<evidence type="ECO:0000256" key="6">
    <source>
        <dbReference type="SAM" id="MobiDB-lite"/>
    </source>
</evidence>
<keyword evidence="4" id="KW-0472">Membrane</keyword>
<dbReference type="InterPro" id="IPR036028">
    <property type="entry name" value="SH3-like_dom_sf"/>
</dbReference>
<keyword evidence="3" id="KW-0175">Coiled coil</keyword>
<feature type="compositionally biased region" description="Basic and acidic residues" evidence="6">
    <location>
        <begin position="17"/>
        <end position="27"/>
    </location>
</feature>
<feature type="region of interest" description="Disordered" evidence="6">
    <location>
        <begin position="179"/>
        <end position="213"/>
    </location>
</feature>
<dbReference type="Proteomes" id="UP000789831">
    <property type="component" value="Unassembled WGS sequence"/>
</dbReference>
<evidence type="ECO:0000313" key="9">
    <source>
        <dbReference type="Proteomes" id="UP000789831"/>
    </source>
</evidence>
<dbReference type="PANTHER" id="PTHR14167:SF81">
    <property type="entry name" value="ENDOPHILIN-A"/>
    <property type="match status" value="1"/>
</dbReference>
<dbReference type="SMART" id="SM00326">
    <property type="entry name" value="SH3"/>
    <property type="match status" value="1"/>
</dbReference>
<feature type="domain" description="SH3" evidence="7">
    <location>
        <begin position="106"/>
        <end position="171"/>
    </location>
</feature>
<dbReference type="InterPro" id="IPR050384">
    <property type="entry name" value="Endophilin_SH3RF"/>
</dbReference>
<feature type="compositionally biased region" description="Acidic residues" evidence="6">
    <location>
        <begin position="78"/>
        <end position="96"/>
    </location>
</feature>
<organism evidence="8 9">
    <name type="scientific">Ambispora gerdemannii</name>
    <dbReference type="NCBI Taxonomy" id="144530"/>
    <lineage>
        <taxon>Eukaryota</taxon>
        <taxon>Fungi</taxon>
        <taxon>Fungi incertae sedis</taxon>
        <taxon>Mucoromycota</taxon>
        <taxon>Glomeromycotina</taxon>
        <taxon>Glomeromycetes</taxon>
        <taxon>Archaeosporales</taxon>
        <taxon>Ambisporaceae</taxon>
        <taxon>Ambispora</taxon>
    </lineage>
</organism>
<protein>
    <submittedName>
        <fullName evidence="8">7601_t:CDS:1</fullName>
    </submittedName>
</protein>
<feature type="compositionally biased region" description="Low complexity" evidence="6">
    <location>
        <begin position="32"/>
        <end position="46"/>
    </location>
</feature>
<evidence type="ECO:0000313" key="8">
    <source>
        <dbReference type="EMBL" id="CAG8440329.1"/>
    </source>
</evidence>
<comment type="caution">
    <text evidence="8">The sequence shown here is derived from an EMBL/GenBank/DDBJ whole genome shotgun (WGS) entry which is preliminary data.</text>
</comment>
<gene>
    <name evidence="8" type="ORF">AGERDE_LOCUS1010</name>
</gene>
<keyword evidence="9" id="KW-1185">Reference proteome</keyword>
<dbReference type="SUPFAM" id="SSF50044">
    <property type="entry name" value="SH3-domain"/>
    <property type="match status" value="1"/>
</dbReference>
<dbReference type="OrthoDB" id="19092at2759"/>
<evidence type="ECO:0000256" key="5">
    <source>
        <dbReference type="PROSITE-ProRule" id="PRU00192"/>
    </source>
</evidence>
<evidence type="ECO:0000256" key="1">
    <source>
        <dbReference type="ARBA" id="ARBA00004170"/>
    </source>
</evidence>
<dbReference type="PANTHER" id="PTHR14167">
    <property type="entry name" value="SH3 DOMAIN-CONTAINING"/>
    <property type="match status" value="1"/>
</dbReference>
<feature type="region of interest" description="Disordered" evidence="6">
    <location>
        <begin position="1"/>
        <end position="96"/>
    </location>
</feature>
<sequence length="213" mass="24384">MAQKTSTAALSPVPFENGKEIREETKTKHLSRTLSSRKNSSSTTTPPKKKDRRSETEVKIRDFAFPHEDPRHWGQETLYDDEDNNESEQADQYEYDEDLDEYNDGFTNRRARALYDFQTDDESELSFAEGDILVIKYQQSKDWFFAELSADDNPKKASGLVPENYLKLLEDVEDIDINDDVDLDSKGDENQDVNGNGAGEEPLSSWAAEQIKK</sequence>
<evidence type="ECO:0000256" key="4">
    <source>
        <dbReference type="ARBA" id="ARBA00023136"/>
    </source>
</evidence>
<name>A0A9N8YQE0_9GLOM</name>
<evidence type="ECO:0000256" key="2">
    <source>
        <dbReference type="ARBA" id="ARBA00022443"/>
    </source>
</evidence>
<dbReference type="PROSITE" id="PS50002">
    <property type="entry name" value="SH3"/>
    <property type="match status" value="1"/>
</dbReference>
<dbReference type="AlphaFoldDB" id="A0A9N8YQE0"/>
<dbReference type="Pfam" id="PF14604">
    <property type="entry name" value="SH3_9"/>
    <property type="match status" value="1"/>
</dbReference>
<comment type="subcellular location">
    <subcellularLocation>
        <location evidence="1">Membrane</location>
        <topology evidence="1">Peripheral membrane protein</topology>
    </subcellularLocation>
</comment>
<feature type="compositionally biased region" description="Basic and acidic residues" evidence="6">
    <location>
        <begin position="52"/>
        <end position="74"/>
    </location>
</feature>
<dbReference type="InterPro" id="IPR001452">
    <property type="entry name" value="SH3_domain"/>
</dbReference>
<keyword evidence="2 5" id="KW-0728">SH3 domain</keyword>
<dbReference type="CDD" id="cd00174">
    <property type="entry name" value="SH3"/>
    <property type="match status" value="1"/>
</dbReference>
<dbReference type="Gene3D" id="2.30.30.40">
    <property type="entry name" value="SH3 Domains"/>
    <property type="match status" value="1"/>
</dbReference>
<accession>A0A9N8YQE0</accession>
<reference evidence="8" key="1">
    <citation type="submission" date="2021-06" db="EMBL/GenBank/DDBJ databases">
        <authorList>
            <person name="Kallberg Y."/>
            <person name="Tangrot J."/>
            <person name="Rosling A."/>
        </authorList>
    </citation>
    <scope>NUCLEOTIDE SEQUENCE</scope>
    <source>
        <strain evidence="8">MT106</strain>
    </source>
</reference>
<proteinExistence type="predicted"/>
<dbReference type="PRINTS" id="PR00452">
    <property type="entry name" value="SH3DOMAIN"/>
</dbReference>
<evidence type="ECO:0000256" key="3">
    <source>
        <dbReference type="ARBA" id="ARBA00023054"/>
    </source>
</evidence>
<evidence type="ECO:0000259" key="7">
    <source>
        <dbReference type="PROSITE" id="PS50002"/>
    </source>
</evidence>